<feature type="region of interest" description="Disordered" evidence="2">
    <location>
        <begin position="221"/>
        <end position="243"/>
    </location>
</feature>
<name>A0A183AJT5_9TREM</name>
<feature type="region of interest" description="Disordered" evidence="2">
    <location>
        <begin position="1"/>
        <end position="35"/>
    </location>
</feature>
<feature type="compositionally biased region" description="Low complexity" evidence="2">
    <location>
        <begin position="21"/>
        <end position="32"/>
    </location>
</feature>
<sequence length="243" mass="26423">MDSDESYETTSEVFREEDSDPSSSSSQTSVNRDSGEIRELYASTFSGPEHAIIPTLDSQIGSLTAKIKEQTIQIQSLKEERIKYLEQITQLYSTLEKRESELVEFIQSYEQKANDVAQYMQEVQGLLSQLTTLFPDQLAESNSTDDSLANVSSNCGPTGISGNSNATNSISTNQNKMLTAADKGVGSESTTNTPHINGSESTAPMAWDQRGRALLHALSASVATASARNKQSTLPRNTEPPSK</sequence>
<dbReference type="WBParaSite" id="ECPE_0000723601-mRNA-1">
    <property type="protein sequence ID" value="ECPE_0000723601-mRNA-1"/>
    <property type="gene ID" value="ECPE_0000723601"/>
</dbReference>
<feature type="domain" description="Kazrin N-terminal" evidence="3">
    <location>
        <begin position="76"/>
        <end position="121"/>
    </location>
</feature>
<dbReference type="AlphaFoldDB" id="A0A183AJT5"/>
<proteinExistence type="predicted"/>
<accession>A0A183AJT5</accession>
<feature type="coiled-coil region" evidence="1">
    <location>
        <begin position="60"/>
        <end position="87"/>
    </location>
</feature>
<dbReference type="EMBL" id="UZAN01044306">
    <property type="protein sequence ID" value="VDP80492.1"/>
    <property type="molecule type" value="Genomic_DNA"/>
</dbReference>
<dbReference type="Proteomes" id="UP000272942">
    <property type="component" value="Unassembled WGS sequence"/>
</dbReference>
<evidence type="ECO:0000256" key="2">
    <source>
        <dbReference type="SAM" id="MobiDB-lite"/>
    </source>
</evidence>
<evidence type="ECO:0000313" key="6">
    <source>
        <dbReference type="WBParaSite" id="ECPE_0000723601-mRNA-1"/>
    </source>
</evidence>
<gene>
    <name evidence="4" type="ORF">ECPE_LOCUS7220</name>
</gene>
<keyword evidence="1" id="KW-0175">Coiled coil</keyword>
<keyword evidence="5" id="KW-1185">Reference proteome</keyword>
<dbReference type="Pfam" id="PF25986">
    <property type="entry name" value="Kazrin"/>
    <property type="match status" value="1"/>
</dbReference>
<evidence type="ECO:0000259" key="3">
    <source>
        <dbReference type="Pfam" id="PF25986"/>
    </source>
</evidence>
<evidence type="ECO:0000313" key="4">
    <source>
        <dbReference type="EMBL" id="VDP80492.1"/>
    </source>
</evidence>
<dbReference type="OrthoDB" id="6430345at2759"/>
<reference evidence="6" key="1">
    <citation type="submission" date="2016-06" db="UniProtKB">
        <authorList>
            <consortium name="WormBaseParasite"/>
        </authorList>
    </citation>
    <scope>IDENTIFICATION</scope>
</reference>
<evidence type="ECO:0000256" key="1">
    <source>
        <dbReference type="SAM" id="Coils"/>
    </source>
</evidence>
<evidence type="ECO:0000313" key="5">
    <source>
        <dbReference type="Proteomes" id="UP000272942"/>
    </source>
</evidence>
<dbReference type="InterPro" id="IPR059089">
    <property type="entry name" value="Kazrin_N"/>
</dbReference>
<organism evidence="6">
    <name type="scientific">Echinostoma caproni</name>
    <dbReference type="NCBI Taxonomy" id="27848"/>
    <lineage>
        <taxon>Eukaryota</taxon>
        <taxon>Metazoa</taxon>
        <taxon>Spiralia</taxon>
        <taxon>Lophotrochozoa</taxon>
        <taxon>Platyhelminthes</taxon>
        <taxon>Trematoda</taxon>
        <taxon>Digenea</taxon>
        <taxon>Plagiorchiida</taxon>
        <taxon>Echinostomata</taxon>
        <taxon>Echinostomatoidea</taxon>
        <taxon>Echinostomatidae</taxon>
        <taxon>Echinostoma</taxon>
    </lineage>
</organism>
<reference evidence="4 5" key="2">
    <citation type="submission" date="2018-11" db="EMBL/GenBank/DDBJ databases">
        <authorList>
            <consortium name="Pathogen Informatics"/>
        </authorList>
    </citation>
    <scope>NUCLEOTIDE SEQUENCE [LARGE SCALE GENOMIC DNA]</scope>
    <source>
        <strain evidence="4 5">Egypt</strain>
    </source>
</reference>
<protein>
    <submittedName>
        <fullName evidence="6">Biogenesis of lysosome-related organelles complex 1 subunit KXD1</fullName>
    </submittedName>
</protein>